<dbReference type="GeneTree" id="ENSGT00530000063737"/>
<keyword evidence="2 3" id="KW-0808">Transferase</keyword>
<evidence type="ECO:0000256" key="3">
    <source>
        <dbReference type="PROSITE-ProRule" id="PRU00992"/>
    </source>
</evidence>
<accession>F6XS35</accession>
<reference evidence="5" key="3">
    <citation type="submission" date="2025-08" db="UniProtKB">
        <authorList>
            <consortium name="Ensembl"/>
        </authorList>
    </citation>
    <scope>IDENTIFICATION</scope>
</reference>
<dbReference type="InterPro" id="IPR045573">
    <property type="entry name" value="Fut8_N_cat"/>
</dbReference>
<protein>
    <recommendedName>
        <fullName evidence="4">GT23 domain-containing protein</fullName>
    </recommendedName>
</protein>
<dbReference type="PANTHER" id="PTHR13132">
    <property type="entry name" value="ALPHA- 1,6 -FUCOSYLTRANSFERASE"/>
    <property type="match status" value="1"/>
</dbReference>
<proteinExistence type="inferred from homology"/>
<dbReference type="Gene3D" id="2.30.30.40">
    <property type="entry name" value="SH3 Domains"/>
    <property type="match status" value="1"/>
</dbReference>
<dbReference type="Pfam" id="PF19745">
    <property type="entry name" value="FUT8_N_cat"/>
    <property type="match status" value="1"/>
</dbReference>
<dbReference type="OMA" id="TMARESY"/>
<dbReference type="PROSITE" id="PS51659">
    <property type="entry name" value="GT23"/>
    <property type="match status" value="1"/>
</dbReference>
<dbReference type="CDD" id="cd11300">
    <property type="entry name" value="Fut8_like"/>
    <property type="match status" value="1"/>
</dbReference>
<comment type="similarity">
    <text evidence="3">Belongs to the glycosyltransferase 23 family.</text>
</comment>
<dbReference type="Gene3D" id="3.40.50.11350">
    <property type="match status" value="1"/>
</dbReference>
<dbReference type="Proteomes" id="UP000008144">
    <property type="component" value="Chromosome 6"/>
</dbReference>
<feature type="region of interest" description="Important for donor substrate binding" evidence="3">
    <location>
        <begin position="171"/>
        <end position="172"/>
    </location>
</feature>
<dbReference type="HOGENOM" id="CLU_021940_1_1_1"/>
<dbReference type="InterPro" id="IPR027350">
    <property type="entry name" value="GT23_dom"/>
</dbReference>
<dbReference type="PANTHER" id="PTHR13132:SF29">
    <property type="entry name" value="ALPHA-(1,6)-FUCOSYLTRANSFERASE"/>
    <property type="match status" value="1"/>
</dbReference>
<reference evidence="6" key="1">
    <citation type="journal article" date="2002" name="Science">
        <title>The draft genome of Ciona intestinalis: insights into chordate and vertebrate origins.</title>
        <authorList>
            <person name="Dehal P."/>
            <person name="Satou Y."/>
            <person name="Campbell R.K."/>
            <person name="Chapman J."/>
            <person name="Degnan B."/>
            <person name="De Tomaso A."/>
            <person name="Davidson B."/>
            <person name="Di Gregorio A."/>
            <person name="Gelpke M."/>
            <person name="Goodstein D.M."/>
            <person name="Harafuji N."/>
            <person name="Hastings K.E."/>
            <person name="Ho I."/>
            <person name="Hotta K."/>
            <person name="Huang W."/>
            <person name="Kawashima T."/>
            <person name="Lemaire P."/>
            <person name="Martinez D."/>
            <person name="Meinertzhagen I.A."/>
            <person name="Necula S."/>
            <person name="Nonaka M."/>
            <person name="Putnam N."/>
            <person name="Rash S."/>
            <person name="Saiga H."/>
            <person name="Satake M."/>
            <person name="Terry A."/>
            <person name="Yamada L."/>
            <person name="Wang H.G."/>
            <person name="Awazu S."/>
            <person name="Azumi K."/>
            <person name="Boore J."/>
            <person name="Branno M."/>
            <person name="Chin-Bow S."/>
            <person name="DeSantis R."/>
            <person name="Doyle S."/>
            <person name="Francino P."/>
            <person name="Keys D.N."/>
            <person name="Haga S."/>
            <person name="Hayashi H."/>
            <person name="Hino K."/>
            <person name="Imai K.S."/>
            <person name="Inaba K."/>
            <person name="Kano S."/>
            <person name="Kobayashi K."/>
            <person name="Kobayashi M."/>
            <person name="Lee B.I."/>
            <person name="Makabe K.W."/>
            <person name="Manohar C."/>
            <person name="Matassi G."/>
            <person name="Medina M."/>
            <person name="Mochizuki Y."/>
            <person name="Mount S."/>
            <person name="Morishita T."/>
            <person name="Miura S."/>
            <person name="Nakayama A."/>
            <person name="Nishizaka S."/>
            <person name="Nomoto H."/>
            <person name="Ohta F."/>
            <person name="Oishi K."/>
            <person name="Rigoutsos I."/>
            <person name="Sano M."/>
            <person name="Sasaki A."/>
            <person name="Sasakura Y."/>
            <person name="Shoguchi E."/>
            <person name="Shin-i T."/>
            <person name="Spagnuolo A."/>
            <person name="Stainier D."/>
            <person name="Suzuki M.M."/>
            <person name="Tassy O."/>
            <person name="Takatori N."/>
            <person name="Tokuoka M."/>
            <person name="Yagi K."/>
            <person name="Yoshizaki F."/>
            <person name="Wada S."/>
            <person name="Zhang C."/>
            <person name="Hyatt P.D."/>
            <person name="Larimer F."/>
            <person name="Detter C."/>
            <person name="Doggett N."/>
            <person name="Glavina T."/>
            <person name="Hawkins T."/>
            <person name="Richardson P."/>
            <person name="Lucas S."/>
            <person name="Kohara Y."/>
            <person name="Levine M."/>
            <person name="Satoh N."/>
            <person name="Rokhsar D.S."/>
        </authorList>
    </citation>
    <scope>NUCLEOTIDE SEQUENCE [LARGE SCALE GENOMIC DNA]</scope>
</reference>
<dbReference type="Ensembl" id="ENSCINT00000005153.3">
    <property type="protein sequence ID" value="ENSCINP00000005153.3"/>
    <property type="gene ID" value="ENSCING00000002527.3"/>
</dbReference>
<keyword evidence="1 3" id="KW-0328">Glycosyltransferase</keyword>
<dbReference type="EMBL" id="EAAA01002257">
    <property type="status" value="NOT_ANNOTATED_CDS"/>
    <property type="molecule type" value="Genomic_DNA"/>
</dbReference>
<dbReference type="InParanoid" id="F6XS35"/>
<feature type="domain" description="GT23" evidence="4">
    <location>
        <begin position="7"/>
        <end position="305"/>
    </location>
</feature>
<organism evidence="5 6">
    <name type="scientific">Ciona intestinalis</name>
    <name type="common">Transparent sea squirt</name>
    <name type="synonym">Ascidia intestinalis</name>
    <dbReference type="NCBI Taxonomy" id="7719"/>
    <lineage>
        <taxon>Eukaryota</taxon>
        <taxon>Metazoa</taxon>
        <taxon>Chordata</taxon>
        <taxon>Tunicata</taxon>
        <taxon>Ascidiacea</taxon>
        <taxon>Phlebobranchia</taxon>
        <taxon>Cionidae</taxon>
        <taxon>Ciona</taxon>
    </lineage>
</organism>
<evidence type="ECO:0000313" key="5">
    <source>
        <dbReference type="Ensembl" id="ENSCINP00000005153.3"/>
    </source>
</evidence>
<dbReference type="FunFam" id="3.40.50.11350:FF:000015">
    <property type="entry name" value="alpha-(1,6)-fucosyltransferase-like isoform X1"/>
    <property type="match status" value="1"/>
</dbReference>
<reference evidence="5" key="2">
    <citation type="journal article" date="2008" name="Genome Biol.">
        <title>Improved genome assembly and evidence-based global gene model set for the chordate Ciona intestinalis: new insight into intron and operon populations.</title>
        <authorList>
            <person name="Satou Y."/>
            <person name="Mineta K."/>
            <person name="Ogasawara M."/>
            <person name="Sasakura Y."/>
            <person name="Shoguchi E."/>
            <person name="Ueno K."/>
            <person name="Yamada L."/>
            <person name="Matsumoto J."/>
            <person name="Wasserscheid J."/>
            <person name="Dewar K."/>
            <person name="Wiley G.B."/>
            <person name="Macmil S.L."/>
            <person name="Roe B.A."/>
            <person name="Zeller R.W."/>
            <person name="Hastings K.E."/>
            <person name="Lemaire P."/>
            <person name="Lindquist E."/>
            <person name="Endo T."/>
            <person name="Hotta K."/>
            <person name="Inaba K."/>
        </authorList>
    </citation>
    <scope>NUCLEOTIDE SEQUENCE [LARGE SCALE GENOMIC DNA]</scope>
    <source>
        <strain evidence="5">wild type</strain>
    </source>
</reference>
<dbReference type="AlphaFoldDB" id="F6XS35"/>
<evidence type="ECO:0000313" key="6">
    <source>
        <dbReference type="Proteomes" id="UP000008144"/>
    </source>
</evidence>
<evidence type="ECO:0000256" key="2">
    <source>
        <dbReference type="ARBA" id="ARBA00022679"/>
    </source>
</evidence>
<evidence type="ECO:0000259" key="4">
    <source>
        <dbReference type="PROSITE" id="PS51659"/>
    </source>
</evidence>
<evidence type="ECO:0000256" key="1">
    <source>
        <dbReference type="ARBA" id="ARBA00022676"/>
    </source>
</evidence>
<reference evidence="5" key="4">
    <citation type="submission" date="2025-09" db="UniProtKB">
        <authorList>
            <consortium name="Ensembl"/>
        </authorList>
    </citation>
    <scope>IDENTIFICATION</scope>
</reference>
<name>F6XS35_CIOIN</name>
<keyword evidence="6" id="KW-1185">Reference proteome</keyword>
<dbReference type="GO" id="GO:0006487">
    <property type="term" value="P:protein N-linked glycosylation"/>
    <property type="evidence" value="ECO:0000318"/>
    <property type="project" value="GO_Central"/>
</dbReference>
<sequence length="420" mass="48208">NPSNCNDARRLVCHVKHLCGFGCMSHHIALCLSIAIGTKRTLMLKLDNFKYSRNEGWEALFLPLSETCDVSSLNLTNVAEWKGKGDLELTKNDTVAKITINTAINPNSKFAANTLPRDLMEDVKKFHAYPALWYIGQIMKYILRSKPEISKQLSQKLNSTKIYPLVGIQVRRTDKLVKEAKLVALEKYMLHVKEWYDKYKLENIGVNADTKFVKSVYVATDDDTLLDEAKKMYPDYNFINDKSITAAASVKERYSVDGLLGILTDVHILTHCDYVVCTFSSNVCRLVYELMQTLHIDATTRVHSLDKSYYFIGQWMHQHIAIYNYTKTEISVPGSQERKKNEKYLKLYRSALTLYLNSIDTKEISLKAGDHIGVDNRVEWGVTTWRGTNLRTWKTGIYPSYIAREYTEESPYDLLGNTFL</sequence>
<dbReference type="GO" id="GO:0046921">
    <property type="term" value="F:alpha-(1-&gt;6)-fucosyltransferase activity"/>
    <property type="evidence" value="ECO:0000318"/>
    <property type="project" value="GO_Central"/>
</dbReference>